<evidence type="ECO:0000313" key="1">
    <source>
        <dbReference type="EMBL" id="MFD0725347.1"/>
    </source>
</evidence>
<gene>
    <name evidence="1" type="ORF">ACFQ0E_06985</name>
</gene>
<dbReference type="InterPro" id="IPR010916">
    <property type="entry name" value="TonB_box_CS"/>
</dbReference>
<evidence type="ECO:0000313" key="2">
    <source>
        <dbReference type="Proteomes" id="UP001597110"/>
    </source>
</evidence>
<comment type="caution">
    <text evidence="1">The sequence shown here is derived from an EMBL/GenBank/DDBJ whole genome shotgun (WGS) entry which is preliminary data.</text>
</comment>
<proteinExistence type="predicted"/>
<accession>A0ABW2YAE5</accession>
<dbReference type="EMBL" id="JBHTIF010000001">
    <property type="protein sequence ID" value="MFD0725347.1"/>
    <property type="molecule type" value="Genomic_DNA"/>
</dbReference>
<keyword evidence="2" id="KW-1185">Reference proteome</keyword>
<protein>
    <submittedName>
        <fullName evidence="1">Uncharacterized protein</fullName>
    </submittedName>
</protein>
<reference evidence="2" key="1">
    <citation type="journal article" date="2019" name="Int. J. Syst. Evol. Microbiol.">
        <title>The Global Catalogue of Microorganisms (GCM) 10K type strain sequencing project: providing services to taxonomists for standard genome sequencing and annotation.</title>
        <authorList>
            <consortium name="The Broad Institute Genomics Platform"/>
            <consortium name="The Broad Institute Genome Sequencing Center for Infectious Disease"/>
            <person name="Wu L."/>
            <person name="Ma J."/>
        </authorList>
    </citation>
    <scope>NUCLEOTIDE SEQUENCE [LARGE SCALE GENOMIC DNA]</scope>
    <source>
        <strain evidence="2">CCUG 55585</strain>
    </source>
</reference>
<dbReference type="Proteomes" id="UP001597110">
    <property type="component" value="Unassembled WGS sequence"/>
</dbReference>
<name>A0ABW2YAE5_9GAMM</name>
<dbReference type="PROSITE" id="PS00430">
    <property type="entry name" value="TONB_DEPENDENT_REC_1"/>
    <property type="match status" value="1"/>
</dbReference>
<organism evidence="1 2">
    <name type="scientific">Lysobacter brunescens</name>
    <dbReference type="NCBI Taxonomy" id="262323"/>
    <lineage>
        <taxon>Bacteria</taxon>
        <taxon>Pseudomonadati</taxon>
        <taxon>Pseudomonadota</taxon>
        <taxon>Gammaproteobacteria</taxon>
        <taxon>Lysobacterales</taxon>
        <taxon>Lysobacteraceae</taxon>
        <taxon>Lysobacter</taxon>
    </lineage>
</organism>
<dbReference type="RefSeq" id="WP_386822973.1">
    <property type="nucleotide sequence ID" value="NZ_JBHTIF010000001.1"/>
</dbReference>
<sequence>MVKHTIVMERVAADSLNTAAFFDSDEFAAEALNALSQIAGVRDIEIVSNDSVLVTATYVWEGGAHYDHTDEHLLQFGLQRVWPNAQA</sequence>